<organism evidence="1 2">
    <name type="scientific">Microbulbifer spongiae</name>
    <dbReference type="NCBI Taxonomy" id="2944933"/>
    <lineage>
        <taxon>Bacteria</taxon>
        <taxon>Pseudomonadati</taxon>
        <taxon>Pseudomonadota</taxon>
        <taxon>Gammaproteobacteria</taxon>
        <taxon>Cellvibrionales</taxon>
        <taxon>Microbulbiferaceae</taxon>
        <taxon>Microbulbifer</taxon>
    </lineage>
</organism>
<dbReference type="RefSeq" id="WP_301417895.1">
    <property type="nucleotide sequence ID" value="NZ_CP098023.1"/>
</dbReference>
<proteinExistence type="predicted"/>
<sequence length="174" mass="19752">MKTMVNIISTLLFIFFMPACFASSVDVVFIPKIYLSHSSLVPLELTIDERTVEFDHYSEPLSAYHIFSSVTRTGFWMFFKEVNGEKFYITGLDVYSDLKTFRGVDPATITDLGTLLNDPRTFVQVNFSENGSYYLNTSSNGYLALDCSDPNNYPYPAILVDNLEDASVMFTTFQ</sequence>
<reference evidence="1 2" key="1">
    <citation type="submission" date="2022-05" db="EMBL/GenBank/DDBJ databases">
        <title>Microbulbifer sp. nov., isolated from sponge.</title>
        <authorList>
            <person name="Gao L."/>
        </authorList>
    </citation>
    <scope>NUCLEOTIDE SEQUENCE [LARGE SCALE GENOMIC DNA]</scope>
    <source>
        <strain evidence="1 2">MI-G</strain>
    </source>
</reference>
<dbReference type="Proteomes" id="UP001321520">
    <property type="component" value="Chromosome"/>
</dbReference>
<evidence type="ECO:0000313" key="2">
    <source>
        <dbReference type="Proteomes" id="UP001321520"/>
    </source>
</evidence>
<accession>A0ABY9EDD1</accession>
<protein>
    <submittedName>
        <fullName evidence="1">Uncharacterized protein</fullName>
    </submittedName>
</protein>
<dbReference type="EMBL" id="CP098023">
    <property type="protein sequence ID" value="WKD51023.1"/>
    <property type="molecule type" value="Genomic_DNA"/>
</dbReference>
<keyword evidence="2" id="KW-1185">Reference proteome</keyword>
<name>A0ABY9EDD1_9GAMM</name>
<evidence type="ECO:0000313" key="1">
    <source>
        <dbReference type="EMBL" id="WKD51023.1"/>
    </source>
</evidence>
<gene>
    <name evidence="1" type="ORF">M8T91_06275</name>
</gene>